<protein>
    <recommendedName>
        <fullName evidence="6">Cytochrome b5 heme-binding domain-containing protein</fullName>
    </recommendedName>
</protein>
<keyword evidence="1" id="KW-0349">Heme</keyword>
<comment type="caution">
    <text evidence="7">The sequence shown here is derived from an EMBL/GenBank/DDBJ whole genome shotgun (WGS) entry which is preliminary data.</text>
</comment>
<organism evidence="7 8">
    <name type="scientific">Neoarthrinium moseri</name>
    <dbReference type="NCBI Taxonomy" id="1658444"/>
    <lineage>
        <taxon>Eukaryota</taxon>
        <taxon>Fungi</taxon>
        <taxon>Dikarya</taxon>
        <taxon>Ascomycota</taxon>
        <taxon>Pezizomycotina</taxon>
        <taxon>Sordariomycetes</taxon>
        <taxon>Xylariomycetidae</taxon>
        <taxon>Amphisphaeriales</taxon>
        <taxon>Apiosporaceae</taxon>
        <taxon>Neoarthrinium</taxon>
    </lineage>
</organism>
<name>A0A9P9WKM7_9PEZI</name>
<evidence type="ECO:0000256" key="4">
    <source>
        <dbReference type="ARBA" id="ARBA00038168"/>
    </source>
</evidence>
<keyword evidence="3" id="KW-0408">Iron</keyword>
<dbReference type="PANTHER" id="PTHR19359">
    <property type="entry name" value="CYTOCHROME B5"/>
    <property type="match status" value="1"/>
</dbReference>
<evidence type="ECO:0000256" key="1">
    <source>
        <dbReference type="ARBA" id="ARBA00022617"/>
    </source>
</evidence>
<keyword evidence="8" id="KW-1185">Reference proteome</keyword>
<evidence type="ECO:0000313" key="7">
    <source>
        <dbReference type="EMBL" id="KAI1867602.1"/>
    </source>
</evidence>
<gene>
    <name evidence="7" type="ORF">JX265_007404</name>
</gene>
<evidence type="ECO:0000256" key="3">
    <source>
        <dbReference type="ARBA" id="ARBA00023004"/>
    </source>
</evidence>
<dbReference type="GO" id="GO:0020037">
    <property type="term" value="F:heme binding"/>
    <property type="evidence" value="ECO:0007669"/>
    <property type="project" value="InterPro"/>
</dbReference>
<comment type="similarity">
    <text evidence="4">Belongs to the cytochrome b5 family.</text>
</comment>
<feature type="domain" description="Cytochrome b5 heme-binding" evidence="6">
    <location>
        <begin position="877"/>
        <end position="955"/>
    </location>
</feature>
<evidence type="ECO:0000256" key="5">
    <source>
        <dbReference type="SAM" id="MobiDB-lite"/>
    </source>
</evidence>
<dbReference type="SUPFAM" id="SSF55856">
    <property type="entry name" value="Cytochrome b5-like heme/steroid binding domain"/>
    <property type="match status" value="2"/>
</dbReference>
<feature type="region of interest" description="Disordered" evidence="5">
    <location>
        <begin position="1"/>
        <end position="20"/>
    </location>
</feature>
<dbReference type="PROSITE" id="PS50255">
    <property type="entry name" value="CYTOCHROME_B5_2"/>
    <property type="match status" value="1"/>
</dbReference>
<sequence length="1077" mass="123230">MADTSGTAQPPQRPLSPWAERFGAPRDEGYHYWGYRPDGVEHSGFAPTYPRLDSRYYYDIPRNLSYPGVPNLAALDELFYSERTQQLEFHGLKTRQAGALNDFLYPSGARGGHSLNINAQYNTSLWNQELIIVDENSWAQCFKRHRWWTPEGSHNPQWTVDDDTIWGHLRISTEIANRILRVLLSERHPWFNTVMFGSVCHANPPQTGKAPVYTDWVNGSPPPEKGVSQIGLRYQSVNASSPSSHDFFNTFEHLTRNHVFSFDEESDEGVGNWTRWAATGLNKDEKTQELISITIVNVSMIRGLYEGSLTLQEANAAYFHLASTLLHETMHSLWNHKKHPNIFCPEPFIGDEYVCELGRSFERAVFGGKVEPICTLSRMRGGHTGNLYHGTFFGMCVQDWPNDEEADMYRSGKTDLDWSRDDMHEILERVRDRFMARELRYREIRPWYAEEYAKWQSSPWSRTNARNMILAFRHYHAERDITNVHRCLTWFDGDPLLKKSVGAGWIFEFIYYIMMGSITDQPVPAEPEIDYKRWHNPSQAAIQAHSAGSIPTMKNDNPIRRVFIQDGAAARPAIPPVYPTYGLTLAIRNLLNTYEAKYPTSKEWVYAAYRAWKDLVISRRQNKTDWADFTFEVPEYAPINMVIKDQDDLVIPDPDTVYRAYNPDTDGTLGLEVFQPSPGPRTSGGFSATRRTATKPLELLNTPTKYFTVSQAADRRWVLEDCDDGSVDIYDILKLLKQPQYQNYSFSDVTTCSKQGYRLLEGDPNPIMSNLCGDMKENGVSKGKLLQWLRTEEVAEHDGKHGLPLYVTYKSQVFDVTDFVADTQEQNDLVRKNPGGELQFSEHDDGSSRAALIKLLRPCRCGIVMPRKGRQVSLNALDVFTPSRLRHHDNPSDGMYTAIHGYVYDLTGYVDYHPGGLNILKDVCGRDGTSLFDKYHSSNLLAEEDYAALRIGRVIEERRANDIRRDEIVINDVVFNTKCFENEDLPLHDIISPYYGTNATQRVTGQDTDSRKTRSKLAAFYVKSKGRIVAKLRKTHILPSISREEMAKHNHFNSDHEAWALVGNDVFDITVIESSED</sequence>
<feature type="compositionally biased region" description="Polar residues" evidence="5">
    <location>
        <begin position="1"/>
        <end position="10"/>
    </location>
</feature>
<evidence type="ECO:0000313" key="8">
    <source>
        <dbReference type="Proteomes" id="UP000829685"/>
    </source>
</evidence>
<dbReference type="Proteomes" id="UP000829685">
    <property type="component" value="Unassembled WGS sequence"/>
</dbReference>
<dbReference type="InterPro" id="IPR018506">
    <property type="entry name" value="Cyt_B5_heme-BS"/>
</dbReference>
<dbReference type="GO" id="GO:0046872">
    <property type="term" value="F:metal ion binding"/>
    <property type="evidence" value="ECO:0007669"/>
    <property type="project" value="UniProtKB-KW"/>
</dbReference>
<dbReference type="SMART" id="SM01117">
    <property type="entry name" value="Cyt-b5"/>
    <property type="match status" value="2"/>
</dbReference>
<dbReference type="PANTHER" id="PTHR19359:SF14">
    <property type="entry name" value="CYTOCHROME B5 A"/>
    <property type="match status" value="1"/>
</dbReference>
<evidence type="ECO:0000256" key="2">
    <source>
        <dbReference type="ARBA" id="ARBA00022723"/>
    </source>
</evidence>
<dbReference type="EMBL" id="JAFIMR010000018">
    <property type="protein sequence ID" value="KAI1867602.1"/>
    <property type="molecule type" value="Genomic_DNA"/>
</dbReference>
<evidence type="ECO:0000259" key="6">
    <source>
        <dbReference type="PROSITE" id="PS50255"/>
    </source>
</evidence>
<dbReference type="Pfam" id="PF00173">
    <property type="entry name" value="Cyt-b5"/>
    <property type="match status" value="1"/>
</dbReference>
<dbReference type="GO" id="GO:0016020">
    <property type="term" value="C:membrane"/>
    <property type="evidence" value="ECO:0007669"/>
    <property type="project" value="TreeGrafter"/>
</dbReference>
<dbReference type="InterPro" id="IPR001199">
    <property type="entry name" value="Cyt_B5-like_heme/steroid-bd"/>
</dbReference>
<dbReference type="InterPro" id="IPR050668">
    <property type="entry name" value="Cytochrome_b5"/>
</dbReference>
<accession>A0A9P9WKM7</accession>
<keyword evidence="2" id="KW-0479">Metal-binding</keyword>
<dbReference type="InterPro" id="IPR036400">
    <property type="entry name" value="Cyt_B5-like_heme/steroid_sf"/>
</dbReference>
<dbReference type="AlphaFoldDB" id="A0A9P9WKM7"/>
<dbReference type="Gene3D" id="3.10.120.10">
    <property type="entry name" value="Cytochrome b5-like heme/steroid binding domain"/>
    <property type="match status" value="1"/>
</dbReference>
<dbReference type="PROSITE" id="PS00191">
    <property type="entry name" value="CYTOCHROME_B5_1"/>
    <property type="match status" value="1"/>
</dbReference>
<proteinExistence type="inferred from homology"/>
<reference evidence="7" key="1">
    <citation type="submission" date="2021-03" db="EMBL/GenBank/DDBJ databases">
        <title>Revisited historic fungal species revealed as producer of novel bioactive compounds through whole genome sequencing and comparative genomics.</title>
        <authorList>
            <person name="Vignolle G.A."/>
            <person name="Hochenegger N."/>
            <person name="Mach R.L."/>
            <person name="Mach-Aigner A.R."/>
            <person name="Javad Rahimi M."/>
            <person name="Salim K.A."/>
            <person name="Chan C.M."/>
            <person name="Lim L.B.L."/>
            <person name="Cai F."/>
            <person name="Druzhinina I.S."/>
            <person name="U'Ren J.M."/>
            <person name="Derntl C."/>
        </authorList>
    </citation>
    <scope>NUCLEOTIDE SEQUENCE</scope>
    <source>
        <strain evidence="7">TUCIM 5799</strain>
    </source>
</reference>